<dbReference type="InterPro" id="IPR011008">
    <property type="entry name" value="Dimeric_a/b-barrel"/>
</dbReference>
<keyword evidence="3" id="KW-1185">Reference proteome</keyword>
<accession>A0ABW4AJ66</accession>
<proteinExistence type="predicted"/>
<reference evidence="3" key="1">
    <citation type="journal article" date="2019" name="Int. J. Syst. Evol. Microbiol.">
        <title>The Global Catalogue of Microorganisms (GCM) 10K type strain sequencing project: providing services to taxonomists for standard genome sequencing and annotation.</title>
        <authorList>
            <consortium name="The Broad Institute Genomics Platform"/>
            <consortium name="The Broad Institute Genome Sequencing Center for Infectious Disease"/>
            <person name="Wu L."/>
            <person name="Ma J."/>
        </authorList>
    </citation>
    <scope>NUCLEOTIDE SEQUENCE [LARGE SCALE GENOMIC DNA]</scope>
    <source>
        <strain evidence="3">CCM 7526</strain>
    </source>
</reference>
<dbReference type="RefSeq" id="WP_317795702.1">
    <property type="nucleotide sequence ID" value="NZ_AP028461.1"/>
</dbReference>
<feature type="compositionally biased region" description="Basic and acidic residues" evidence="1">
    <location>
        <begin position="149"/>
        <end position="160"/>
    </location>
</feature>
<evidence type="ECO:0000313" key="3">
    <source>
        <dbReference type="Proteomes" id="UP001597183"/>
    </source>
</evidence>
<dbReference type="Gene3D" id="3.30.70.100">
    <property type="match status" value="1"/>
</dbReference>
<evidence type="ECO:0000313" key="2">
    <source>
        <dbReference type="EMBL" id="MFD1370856.1"/>
    </source>
</evidence>
<protein>
    <submittedName>
        <fullName evidence="2">Uncharacterized protein</fullName>
    </submittedName>
</protein>
<organism evidence="2 3">
    <name type="scientific">Actinoplanes sichuanensis</name>
    <dbReference type="NCBI Taxonomy" id="512349"/>
    <lineage>
        <taxon>Bacteria</taxon>
        <taxon>Bacillati</taxon>
        <taxon>Actinomycetota</taxon>
        <taxon>Actinomycetes</taxon>
        <taxon>Micromonosporales</taxon>
        <taxon>Micromonosporaceae</taxon>
        <taxon>Actinoplanes</taxon>
    </lineage>
</organism>
<evidence type="ECO:0000256" key="1">
    <source>
        <dbReference type="SAM" id="MobiDB-lite"/>
    </source>
</evidence>
<sequence>MHCTLILWNLEQSTQTVQSLRGYLRDHAVDAYAQVDGLREKIWVSSTGPEGETWGAIYLWDDEQKAYGRPPGVSRVVELIGYAPTQRTYFSVEAAVTGPGVSALLGAGIGLAFEDPTAAPLTRPQEFVPAGGAGRLIHAPRYDSTGGEPGEHGDRIHTEQ</sequence>
<dbReference type="SUPFAM" id="SSF54909">
    <property type="entry name" value="Dimeric alpha+beta barrel"/>
    <property type="match status" value="1"/>
</dbReference>
<dbReference type="EMBL" id="JBHTMK010000048">
    <property type="protein sequence ID" value="MFD1370856.1"/>
    <property type="molecule type" value="Genomic_DNA"/>
</dbReference>
<feature type="region of interest" description="Disordered" evidence="1">
    <location>
        <begin position="138"/>
        <end position="160"/>
    </location>
</feature>
<comment type="caution">
    <text evidence="2">The sequence shown here is derived from an EMBL/GenBank/DDBJ whole genome shotgun (WGS) entry which is preliminary data.</text>
</comment>
<name>A0ABW4AJ66_9ACTN</name>
<gene>
    <name evidence="2" type="ORF">ACFQ5G_36420</name>
</gene>
<dbReference type="Proteomes" id="UP001597183">
    <property type="component" value="Unassembled WGS sequence"/>
</dbReference>